<dbReference type="AlphaFoldDB" id="A0A484DKW9"/>
<keyword evidence="3" id="KW-1185">Reference proteome</keyword>
<organism evidence="2 3">
    <name type="scientific">Perca flavescens</name>
    <name type="common">American yellow perch</name>
    <name type="synonym">Morone flavescens</name>
    <dbReference type="NCBI Taxonomy" id="8167"/>
    <lineage>
        <taxon>Eukaryota</taxon>
        <taxon>Metazoa</taxon>
        <taxon>Chordata</taxon>
        <taxon>Craniata</taxon>
        <taxon>Vertebrata</taxon>
        <taxon>Euteleostomi</taxon>
        <taxon>Actinopterygii</taxon>
        <taxon>Neopterygii</taxon>
        <taxon>Teleostei</taxon>
        <taxon>Neoteleostei</taxon>
        <taxon>Acanthomorphata</taxon>
        <taxon>Eupercaria</taxon>
        <taxon>Perciformes</taxon>
        <taxon>Percoidei</taxon>
        <taxon>Percidae</taxon>
        <taxon>Percinae</taxon>
        <taxon>Perca</taxon>
    </lineage>
</organism>
<name>A0A484DKW9_PERFV</name>
<evidence type="ECO:0000313" key="2">
    <source>
        <dbReference type="EMBL" id="TDH16069.1"/>
    </source>
</evidence>
<gene>
    <name evidence="2" type="ORF">EPR50_G00016060</name>
</gene>
<reference evidence="2 3" key="1">
    <citation type="submission" date="2019-01" db="EMBL/GenBank/DDBJ databases">
        <title>A chromosome-scale genome assembly of the yellow perch, Perca flavescens.</title>
        <authorList>
            <person name="Feron R."/>
            <person name="Morvezen R."/>
            <person name="Bestin A."/>
            <person name="Haffray P."/>
            <person name="Klopp C."/>
            <person name="Zahm M."/>
            <person name="Cabau C."/>
            <person name="Roques C."/>
            <person name="Donnadieu C."/>
            <person name="Bouchez O."/>
            <person name="Christie M."/>
            <person name="Larson W."/>
            <person name="Guiguen Y."/>
        </authorList>
    </citation>
    <scope>NUCLEOTIDE SEQUENCE [LARGE SCALE GENOMIC DNA]</scope>
    <source>
        <strain evidence="2">YP-PL-M2</strain>
        <tissue evidence="2">Blood</tissue>
    </source>
</reference>
<accession>A0A484DKW9</accession>
<proteinExistence type="predicted"/>
<evidence type="ECO:0000313" key="3">
    <source>
        <dbReference type="Proteomes" id="UP000295070"/>
    </source>
</evidence>
<sequence length="86" mass="9481">MSGNLSWPPASSRVLKSYNKLDSSADRDGGIELDNLSVEPKLPGKHSGANKFHRRDNLEEGVSGESHRTPHPFPRVPTYAYDTFGT</sequence>
<evidence type="ECO:0000256" key="1">
    <source>
        <dbReference type="SAM" id="MobiDB-lite"/>
    </source>
</evidence>
<dbReference type="EMBL" id="SCKG01000002">
    <property type="protein sequence ID" value="TDH16069.1"/>
    <property type="molecule type" value="Genomic_DNA"/>
</dbReference>
<protein>
    <submittedName>
        <fullName evidence="2">Uncharacterized protein</fullName>
    </submittedName>
</protein>
<feature type="region of interest" description="Disordered" evidence="1">
    <location>
        <begin position="22"/>
        <end position="86"/>
    </location>
</feature>
<comment type="caution">
    <text evidence="2">The sequence shown here is derived from an EMBL/GenBank/DDBJ whole genome shotgun (WGS) entry which is preliminary data.</text>
</comment>
<dbReference type="Proteomes" id="UP000295070">
    <property type="component" value="Chromosome 2"/>
</dbReference>